<organism evidence="1 2">
    <name type="scientific">Bacillus toyonensis</name>
    <dbReference type="NCBI Taxonomy" id="155322"/>
    <lineage>
        <taxon>Bacteria</taxon>
        <taxon>Bacillati</taxon>
        <taxon>Bacillota</taxon>
        <taxon>Bacilli</taxon>
        <taxon>Bacillales</taxon>
        <taxon>Bacillaceae</taxon>
        <taxon>Bacillus</taxon>
        <taxon>Bacillus cereus group</taxon>
    </lineage>
</organism>
<protein>
    <submittedName>
        <fullName evidence="1">Uncharacterized protein</fullName>
    </submittedName>
</protein>
<dbReference type="RefSeq" id="WP_098126794.1">
    <property type="nucleotide sequence ID" value="NZ_NUAP01000085.1"/>
</dbReference>
<gene>
    <name evidence="1" type="ORF">CN551_30850</name>
</gene>
<reference evidence="1 2" key="1">
    <citation type="submission" date="2017-09" db="EMBL/GenBank/DDBJ databases">
        <title>Large-scale bioinformatics analysis of Bacillus genomes uncovers conserved roles of natural products in bacterial physiology.</title>
        <authorList>
            <consortium name="Agbiome Team Llc"/>
            <person name="Bleich R.M."/>
            <person name="Kirk G.J."/>
            <person name="Santa Maria K.C."/>
            <person name="Allen S.E."/>
            <person name="Farag S."/>
            <person name="Shank E.A."/>
            <person name="Bowers A."/>
        </authorList>
    </citation>
    <scope>NUCLEOTIDE SEQUENCE [LARGE SCALE GENOMIC DNA]</scope>
    <source>
        <strain evidence="1 2">AFS027629</strain>
    </source>
</reference>
<accession>A0AB36SZ52</accession>
<evidence type="ECO:0000313" key="1">
    <source>
        <dbReference type="EMBL" id="PEN81633.1"/>
    </source>
</evidence>
<dbReference type="Proteomes" id="UP000220078">
    <property type="component" value="Unassembled WGS sequence"/>
</dbReference>
<dbReference type="EMBL" id="NUAP01000085">
    <property type="protein sequence ID" value="PEN81633.1"/>
    <property type="molecule type" value="Genomic_DNA"/>
</dbReference>
<proteinExistence type="predicted"/>
<comment type="caution">
    <text evidence="1">The sequence shown here is derived from an EMBL/GenBank/DDBJ whole genome shotgun (WGS) entry which is preliminary data.</text>
</comment>
<sequence>MKGYQFPDNTIQHIVDGILKGYKSYLAERKEKKRTMVVSSAYAWVKGNHIDHYVKEECDKLGIDYRKSKAGYTWGYLQFKNVNDKVMFILKNSSMIGDKIPTSKNKFNEETNYINKLSEMNKGVTFNKKSITKVSKNKQLTFWGTKLGIDEEELEKEVEILKQEFKRFYIISYSIDSETKMISDIQLILPDPETEMMYRIASWKDFIGTSNVRFVPEELDVIRNEKDPEEEFAGSNYEFTEVSLEKSDDDI</sequence>
<dbReference type="AlphaFoldDB" id="A0AB36SZ52"/>
<evidence type="ECO:0000313" key="2">
    <source>
        <dbReference type="Proteomes" id="UP000220078"/>
    </source>
</evidence>
<name>A0AB36SZ52_9BACI</name>